<feature type="domain" description="PTS EIIA type-4" evidence="8">
    <location>
        <begin position="5"/>
        <end position="125"/>
    </location>
</feature>
<dbReference type="InterPro" id="IPR036662">
    <property type="entry name" value="PTS_EIIA_man-typ_sf"/>
</dbReference>
<dbReference type="RefSeq" id="WP_307406155.1">
    <property type="nucleotide sequence ID" value="NZ_JAUSUR010000001.1"/>
</dbReference>
<keyword evidence="10" id="KW-1185">Reference proteome</keyword>
<protein>
    <submittedName>
        <fullName evidence="9">D-glucosaminate-specific PTS system IIA component</fullName>
    </submittedName>
</protein>
<dbReference type="CDD" id="cd00006">
    <property type="entry name" value="PTS_IIA_man"/>
    <property type="match status" value="1"/>
</dbReference>
<evidence type="ECO:0000313" key="10">
    <source>
        <dbReference type="Proteomes" id="UP001230220"/>
    </source>
</evidence>
<keyword evidence="3" id="KW-0963">Cytoplasm</keyword>
<comment type="subcellular location">
    <subcellularLocation>
        <location evidence="1">Cytoplasm</location>
    </subcellularLocation>
</comment>
<keyword evidence="6" id="KW-0598">Phosphotransferase system</keyword>
<keyword evidence="7" id="KW-0418">Kinase</keyword>
<evidence type="ECO:0000256" key="4">
    <source>
        <dbReference type="ARBA" id="ARBA00022597"/>
    </source>
</evidence>
<evidence type="ECO:0000256" key="3">
    <source>
        <dbReference type="ARBA" id="ARBA00022490"/>
    </source>
</evidence>
<evidence type="ECO:0000256" key="5">
    <source>
        <dbReference type="ARBA" id="ARBA00022679"/>
    </source>
</evidence>
<keyword evidence="4" id="KW-0762">Sugar transport</keyword>
<evidence type="ECO:0000256" key="7">
    <source>
        <dbReference type="ARBA" id="ARBA00022777"/>
    </source>
</evidence>
<sequence length="140" mass="15070">MNQQNLNILLLTHGKAGEALIESAEMIAGKLENVNAISLMPGIAPEKYTEEVRKELSGYCGEIIIFCDIFGGTPSYVAAELSVDFNISLFSGLNLAMLLEACISKNVEDIHELVASIKRVGDTSCVLVQSEALKKGATHE</sequence>
<dbReference type="InterPro" id="IPR004701">
    <property type="entry name" value="PTS_EIIA_man-typ"/>
</dbReference>
<evidence type="ECO:0000256" key="2">
    <source>
        <dbReference type="ARBA" id="ARBA00022448"/>
    </source>
</evidence>
<organism evidence="9 10">
    <name type="scientific">Breznakia pachnodae</name>
    <dbReference type="NCBI Taxonomy" id="265178"/>
    <lineage>
        <taxon>Bacteria</taxon>
        <taxon>Bacillati</taxon>
        <taxon>Bacillota</taxon>
        <taxon>Erysipelotrichia</taxon>
        <taxon>Erysipelotrichales</taxon>
        <taxon>Erysipelotrichaceae</taxon>
        <taxon>Breznakia</taxon>
    </lineage>
</organism>
<comment type="caution">
    <text evidence="9">The sequence shown here is derived from an EMBL/GenBank/DDBJ whole genome shotgun (WGS) entry which is preliminary data.</text>
</comment>
<accession>A0ABU0E0B4</accession>
<dbReference type="EMBL" id="JAUSUR010000001">
    <property type="protein sequence ID" value="MDQ0360332.1"/>
    <property type="molecule type" value="Genomic_DNA"/>
</dbReference>
<keyword evidence="5" id="KW-0808">Transferase</keyword>
<evidence type="ECO:0000256" key="1">
    <source>
        <dbReference type="ARBA" id="ARBA00004496"/>
    </source>
</evidence>
<evidence type="ECO:0000256" key="6">
    <source>
        <dbReference type="ARBA" id="ARBA00022683"/>
    </source>
</evidence>
<dbReference type="PANTHER" id="PTHR33799:SF1">
    <property type="entry name" value="PTS SYSTEM MANNOSE-SPECIFIC EIIAB COMPONENT-RELATED"/>
    <property type="match status" value="1"/>
</dbReference>
<dbReference type="Gene3D" id="3.40.50.510">
    <property type="entry name" value="Phosphotransferase system, mannose-type IIA component"/>
    <property type="match status" value="1"/>
</dbReference>
<dbReference type="PANTHER" id="PTHR33799">
    <property type="entry name" value="PTS PERMEASE-RELATED-RELATED"/>
    <property type="match status" value="1"/>
</dbReference>
<dbReference type="Proteomes" id="UP001230220">
    <property type="component" value="Unassembled WGS sequence"/>
</dbReference>
<dbReference type="PROSITE" id="PS51096">
    <property type="entry name" value="PTS_EIIA_TYPE_4"/>
    <property type="match status" value="1"/>
</dbReference>
<name>A0ABU0E0B4_9FIRM</name>
<gene>
    <name evidence="9" type="ORF">J2S15_001063</name>
</gene>
<dbReference type="InterPro" id="IPR051471">
    <property type="entry name" value="Bacterial_PTS_sugar_comp"/>
</dbReference>
<dbReference type="SUPFAM" id="SSF53062">
    <property type="entry name" value="PTS system fructose IIA component-like"/>
    <property type="match status" value="1"/>
</dbReference>
<proteinExistence type="predicted"/>
<dbReference type="Pfam" id="PF03610">
    <property type="entry name" value="EIIA-man"/>
    <property type="match status" value="1"/>
</dbReference>
<reference evidence="9 10" key="1">
    <citation type="submission" date="2023-07" db="EMBL/GenBank/DDBJ databases">
        <title>Genomic Encyclopedia of Type Strains, Phase IV (KMG-IV): sequencing the most valuable type-strain genomes for metagenomic binning, comparative biology and taxonomic classification.</title>
        <authorList>
            <person name="Goeker M."/>
        </authorList>
    </citation>
    <scope>NUCLEOTIDE SEQUENCE [LARGE SCALE GENOMIC DNA]</scope>
    <source>
        <strain evidence="9 10">DSM 16784</strain>
    </source>
</reference>
<keyword evidence="2" id="KW-0813">Transport</keyword>
<dbReference type="InterPro" id="IPR033887">
    <property type="entry name" value="PTS_IIA_man"/>
</dbReference>
<evidence type="ECO:0000313" key="9">
    <source>
        <dbReference type="EMBL" id="MDQ0360332.1"/>
    </source>
</evidence>
<evidence type="ECO:0000259" key="8">
    <source>
        <dbReference type="PROSITE" id="PS51096"/>
    </source>
</evidence>